<dbReference type="CDD" id="cd03113">
    <property type="entry name" value="CTPS_N"/>
    <property type="match status" value="1"/>
</dbReference>
<dbReference type="Proteomes" id="UP000198243">
    <property type="component" value="Chromosome I"/>
</dbReference>
<evidence type="ECO:0000313" key="16">
    <source>
        <dbReference type="Proteomes" id="UP000198243"/>
    </source>
</evidence>
<comment type="miscellaneous">
    <text evidence="11">CTPSs have evolved a hybrid strategy for distinguishing between UTP and CTP. The overlapping regions of the product feedback inhibitory and substrate sites recognize a common feature in both compounds, the triphosphate moiety. To differentiate isosteric substrate and product pyrimidine rings, an additional pocket far from the expected kinase/ligase catalytic site, specifically recognizes the cytosine and ribose portions of the product inhibitor.</text>
</comment>
<comment type="activity regulation">
    <text evidence="11">Allosterically activated by GTP, when glutamine is the substrate; GTP has no effect on the reaction when ammonia is the substrate. The allosteric effector GTP functions by stabilizing the protein conformation that binds the tetrahedral intermediate(s) formed during glutamine hydrolysis. Inhibited by the product CTP, via allosteric rather than competitive inhibition.</text>
</comment>
<dbReference type="SUPFAM" id="SSF52540">
    <property type="entry name" value="P-loop containing nucleoside triphosphate hydrolases"/>
    <property type="match status" value="1"/>
</dbReference>
<dbReference type="CDD" id="cd01746">
    <property type="entry name" value="GATase1_CTP_Synthase"/>
    <property type="match status" value="1"/>
</dbReference>
<name>A0A1C4U7K0_9ACTN</name>
<feature type="binding site" evidence="11">
    <location>
        <begin position="20"/>
        <end position="25"/>
    </location>
    <ligand>
        <name>ATP</name>
        <dbReference type="ChEBI" id="CHEBI:30616"/>
    </ligand>
</feature>
<evidence type="ECO:0000256" key="2">
    <source>
        <dbReference type="ARBA" id="ARBA00007533"/>
    </source>
</evidence>
<feature type="binding site" evidence="11">
    <location>
        <position position="19"/>
    </location>
    <ligand>
        <name>UTP</name>
        <dbReference type="ChEBI" id="CHEBI:46398"/>
    </ligand>
</feature>
<evidence type="ECO:0000313" key="15">
    <source>
        <dbReference type="EMBL" id="SCE67690.1"/>
    </source>
</evidence>
<comment type="similarity">
    <text evidence="2 11">Belongs to the CTP synthase family.</text>
</comment>
<feature type="active site" evidence="11">
    <location>
        <position position="526"/>
    </location>
</feature>
<feature type="binding site" evidence="11">
    <location>
        <begin position="198"/>
        <end position="203"/>
    </location>
    <ligand>
        <name>CTP</name>
        <dbReference type="ChEBI" id="CHEBI:37563"/>
        <note>allosteric inhibitor</note>
    </ligand>
</feature>
<feature type="binding site" evidence="11">
    <location>
        <position position="77"/>
    </location>
    <ligand>
        <name>ATP</name>
        <dbReference type="ChEBI" id="CHEBI:30616"/>
    </ligand>
</feature>
<evidence type="ECO:0000259" key="14">
    <source>
        <dbReference type="Pfam" id="PF06418"/>
    </source>
</evidence>
<comment type="pathway">
    <text evidence="1 11">Pyrimidine metabolism; CTP biosynthesis via de novo pathway; CTP from UDP: step 2/2.</text>
</comment>
<feature type="binding site" evidence="11">
    <location>
        <position position="365"/>
    </location>
    <ligand>
        <name>L-glutamine</name>
        <dbReference type="ChEBI" id="CHEBI:58359"/>
    </ligand>
</feature>
<comment type="catalytic activity">
    <reaction evidence="11">
        <text>UTP + NH4(+) + ATP = CTP + ADP + phosphate + 2 H(+)</text>
        <dbReference type="Rhea" id="RHEA:16597"/>
        <dbReference type="ChEBI" id="CHEBI:15378"/>
        <dbReference type="ChEBI" id="CHEBI:28938"/>
        <dbReference type="ChEBI" id="CHEBI:30616"/>
        <dbReference type="ChEBI" id="CHEBI:37563"/>
        <dbReference type="ChEBI" id="CHEBI:43474"/>
        <dbReference type="ChEBI" id="CHEBI:46398"/>
        <dbReference type="ChEBI" id="CHEBI:456216"/>
    </reaction>
</comment>
<keyword evidence="7 11" id="KW-0460">Magnesium</keyword>
<dbReference type="GO" id="GO:0005829">
    <property type="term" value="C:cytosol"/>
    <property type="evidence" value="ECO:0007669"/>
    <property type="project" value="TreeGrafter"/>
</dbReference>
<dbReference type="Gene3D" id="3.40.50.880">
    <property type="match status" value="1"/>
</dbReference>
<dbReference type="SUPFAM" id="SSF52317">
    <property type="entry name" value="Class I glutamine amidotransferase-like"/>
    <property type="match status" value="1"/>
</dbReference>
<feature type="binding site" evidence="11">
    <location>
        <position position="151"/>
    </location>
    <ligand>
        <name>Mg(2+)</name>
        <dbReference type="ChEBI" id="CHEBI:18420"/>
    </ligand>
</feature>
<dbReference type="GO" id="GO:0097268">
    <property type="term" value="C:cytoophidium"/>
    <property type="evidence" value="ECO:0007669"/>
    <property type="project" value="UniProtKB-ARBA"/>
</dbReference>
<dbReference type="PROSITE" id="PS51273">
    <property type="entry name" value="GATASE_TYPE_1"/>
    <property type="match status" value="1"/>
</dbReference>
<keyword evidence="4 11" id="KW-0479">Metal-binding</keyword>
<feature type="binding site" evidence="11">
    <location>
        <position position="19"/>
    </location>
    <ligand>
        <name>CTP</name>
        <dbReference type="ChEBI" id="CHEBI:37563"/>
        <note>allosteric inhibitor</note>
    </ligand>
</feature>
<dbReference type="InterPro" id="IPR033828">
    <property type="entry name" value="GATase1_CTP_Synthase"/>
</dbReference>
<comment type="function">
    <text evidence="11">Catalyzes the ATP-dependent amination of UTP to CTP with either L-glutamine or ammonia as the source of nitrogen. Regulates intracellular CTP levels through interactions with the four ribonucleotide triphosphates.</text>
</comment>
<comment type="subunit">
    <text evidence="11">Homotetramer.</text>
</comment>
<dbReference type="NCBIfam" id="NF003792">
    <property type="entry name" value="PRK05380.1"/>
    <property type="match status" value="1"/>
</dbReference>
<dbReference type="FunFam" id="3.40.50.880:FF:000002">
    <property type="entry name" value="CTP synthase"/>
    <property type="match status" value="1"/>
</dbReference>
<dbReference type="UniPathway" id="UPA00159">
    <property type="reaction ID" value="UER00277"/>
</dbReference>
<accession>A0A1C4U7K0</accession>
<feature type="region of interest" description="Amidoligase domain" evidence="11">
    <location>
        <begin position="1"/>
        <end position="277"/>
    </location>
</feature>
<sequence>MAPSARTTRHIFVTGGVASSLGKGLTASSLGNLLTARGLRVVMQKLDPYLNVDPGTMNPFQHGEVFVTEDGAETDLDVGHYERFLDRALSGKANVTTGQIYSDVIAKERRGEYLGDTVQVIPHITNEIKSRILAMGDPDDDGHVPDVVITEVGGTVGDIESLPFLEAIRQVRHDLGRDNCFYLHVSLVPYLAPSGELKTKPTQHSVAQLRNIGIQPDAIVLRCDREIPEKLKEKLSLYCDVDAEAVVAAPDAPSIYDIPKVLHREGLDAYVVRRLGLSFRDVDWTSWDDLLERVHRPRHTVTVAVVGKYVDLPDAYLSVSEAIRAAGFGHRARVQLRWVPSDECVTPAGAAAALAGVDGILIPGGFGVRGIEGKIGTARYARENGIPLLGLCLGLQCMTIDVARHLAGLDGANSLEFDEQAAHPVIATMADQEDIVAGKGDLGGTMRLGAYPATLTEGSIVAEAYGSTEISERHRHRYEVNNAYRDALTKAGLHISGTSPDGRLVEFIELDRGLHPFFVATQAHPELKSRPTRPHPLFASFVKAAVAYSQADQLPVDLDAATEAPTARRAARNGAATKASSAS</sequence>
<feature type="active site" description="Nucleophile; for glutamine hydrolysis" evidence="11">
    <location>
        <position position="392"/>
    </location>
</feature>
<keyword evidence="8 11" id="KW-0315">Glutamine amidotransferase</keyword>
<comment type="catalytic activity">
    <reaction evidence="10 11">
        <text>UTP + L-glutamine + ATP + H2O = CTP + L-glutamate + ADP + phosphate + 2 H(+)</text>
        <dbReference type="Rhea" id="RHEA:26426"/>
        <dbReference type="ChEBI" id="CHEBI:15377"/>
        <dbReference type="ChEBI" id="CHEBI:15378"/>
        <dbReference type="ChEBI" id="CHEBI:29985"/>
        <dbReference type="ChEBI" id="CHEBI:30616"/>
        <dbReference type="ChEBI" id="CHEBI:37563"/>
        <dbReference type="ChEBI" id="CHEBI:43474"/>
        <dbReference type="ChEBI" id="CHEBI:46398"/>
        <dbReference type="ChEBI" id="CHEBI:58359"/>
        <dbReference type="ChEBI" id="CHEBI:456216"/>
        <dbReference type="EC" id="6.3.4.2"/>
    </reaction>
</comment>
<proteinExistence type="inferred from homology"/>
<dbReference type="InterPro" id="IPR004468">
    <property type="entry name" value="CTP_synthase"/>
</dbReference>
<evidence type="ECO:0000256" key="7">
    <source>
        <dbReference type="ARBA" id="ARBA00022842"/>
    </source>
</evidence>
<feature type="binding site" evidence="11">
    <location>
        <position position="252"/>
    </location>
    <ligand>
        <name>ATP</name>
        <dbReference type="ChEBI" id="CHEBI:30616"/>
    </ligand>
</feature>
<dbReference type="AlphaFoldDB" id="A0A1C4U7K0"/>
<protein>
    <recommendedName>
        <fullName evidence="11">CTP synthase</fullName>
        <ecNumber evidence="11">6.3.4.2</ecNumber>
    </recommendedName>
    <alternativeName>
        <fullName evidence="11">Cytidine 5'-triphosphate synthase</fullName>
    </alternativeName>
    <alternativeName>
        <fullName evidence="11">Cytidine triphosphate synthetase</fullName>
        <shortName evidence="11">CTP synthetase</shortName>
        <shortName evidence="11">CTPS</shortName>
    </alternativeName>
    <alternativeName>
        <fullName evidence="11">UTP--ammonia ligase</fullName>
    </alternativeName>
</protein>
<evidence type="ECO:0000256" key="11">
    <source>
        <dbReference type="HAMAP-Rule" id="MF_01227"/>
    </source>
</evidence>
<evidence type="ECO:0000256" key="8">
    <source>
        <dbReference type="ARBA" id="ARBA00022962"/>
    </source>
</evidence>
<comment type="catalytic activity">
    <reaction evidence="11">
        <text>L-glutamine + H2O = L-glutamate + NH4(+)</text>
        <dbReference type="Rhea" id="RHEA:15889"/>
        <dbReference type="ChEBI" id="CHEBI:15377"/>
        <dbReference type="ChEBI" id="CHEBI:28938"/>
        <dbReference type="ChEBI" id="CHEBI:29985"/>
        <dbReference type="ChEBI" id="CHEBI:58359"/>
    </reaction>
</comment>
<dbReference type="GO" id="GO:0004359">
    <property type="term" value="F:glutaminase activity"/>
    <property type="evidence" value="ECO:0007669"/>
    <property type="project" value="RHEA"/>
</dbReference>
<evidence type="ECO:0000256" key="4">
    <source>
        <dbReference type="ARBA" id="ARBA00022723"/>
    </source>
</evidence>
<dbReference type="GO" id="GO:0046872">
    <property type="term" value="F:metal ion binding"/>
    <property type="evidence" value="ECO:0007669"/>
    <property type="project" value="UniProtKB-KW"/>
</dbReference>
<dbReference type="GO" id="GO:0003883">
    <property type="term" value="F:CTP synthase activity"/>
    <property type="evidence" value="ECO:0007669"/>
    <property type="project" value="UniProtKB-UniRule"/>
</dbReference>
<evidence type="ECO:0000256" key="1">
    <source>
        <dbReference type="ARBA" id="ARBA00005171"/>
    </source>
</evidence>
<organism evidence="15 16">
    <name type="scientific">Micromonospora coriariae</name>
    <dbReference type="NCBI Taxonomy" id="285665"/>
    <lineage>
        <taxon>Bacteria</taxon>
        <taxon>Bacillati</taxon>
        <taxon>Actinomycetota</taxon>
        <taxon>Actinomycetes</taxon>
        <taxon>Micromonosporales</taxon>
        <taxon>Micromonosporaceae</taxon>
        <taxon>Micromonospora</taxon>
    </lineage>
</organism>
<dbReference type="PANTHER" id="PTHR11550">
    <property type="entry name" value="CTP SYNTHASE"/>
    <property type="match status" value="1"/>
</dbReference>
<dbReference type="Pfam" id="PF00117">
    <property type="entry name" value="GATase"/>
    <property type="match status" value="1"/>
</dbReference>
<evidence type="ECO:0000256" key="6">
    <source>
        <dbReference type="ARBA" id="ARBA00022840"/>
    </source>
</evidence>
<dbReference type="GO" id="GO:0044210">
    <property type="term" value="P:'de novo' CTP biosynthetic process"/>
    <property type="evidence" value="ECO:0007669"/>
    <property type="project" value="UniProtKB-UniRule"/>
</dbReference>
<dbReference type="HAMAP" id="MF_01227">
    <property type="entry name" value="PyrG"/>
    <property type="match status" value="1"/>
</dbReference>
<dbReference type="PANTHER" id="PTHR11550:SF0">
    <property type="entry name" value="CTP SYNTHASE-RELATED"/>
    <property type="match status" value="1"/>
</dbReference>
<dbReference type="InterPro" id="IPR027417">
    <property type="entry name" value="P-loop_NTPase"/>
</dbReference>
<comment type="caution">
    <text evidence="11">Lacks conserved residue(s) required for the propagation of feature annotation.</text>
</comment>
<feature type="binding site" evidence="11">
    <location>
        <begin position="158"/>
        <end position="160"/>
    </location>
    <ligand>
        <name>CTP</name>
        <dbReference type="ChEBI" id="CHEBI:37563"/>
        <note>allosteric inhibitor</note>
    </ligand>
</feature>
<dbReference type="InterPro" id="IPR017926">
    <property type="entry name" value="GATASE"/>
</dbReference>
<feature type="binding site" evidence="11">
    <location>
        <position position="416"/>
    </location>
    <ligand>
        <name>L-glutamine</name>
        <dbReference type="ChEBI" id="CHEBI:58359"/>
    </ligand>
</feature>
<evidence type="ECO:0000259" key="13">
    <source>
        <dbReference type="Pfam" id="PF00117"/>
    </source>
</evidence>
<evidence type="ECO:0000256" key="12">
    <source>
        <dbReference type="SAM" id="MobiDB-lite"/>
    </source>
</evidence>
<feature type="active site" evidence="11">
    <location>
        <position position="524"/>
    </location>
</feature>
<dbReference type="InterPro" id="IPR029062">
    <property type="entry name" value="Class_I_gatase-like"/>
</dbReference>
<dbReference type="InterPro" id="IPR017456">
    <property type="entry name" value="CTP_synthase_N"/>
</dbReference>
<dbReference type="NCBIfam" id="TIGR00337">
    <property type="entry name" value="PyrG"/>
    <property type="match status" value="1"/>
</dbReference>
<keyword evidence="16" id="KW-1185">Reference proteome</keyword>
<evidence type="ECO:0000256" key="5">
    <source>
        <dbReference type="ARBA" id="ARBA00022741"/>
    </source>
</evidence>
<feature type="binding site" evidence="11">
    <location>
        <position position="234"/>
    </location>
    <ligand>
        <name>CTP</name>
        <dbReference type="ChEBI" id="CHEBI:37563"/>
        <note>allosteric inhibitor</note>
    </ligand>
</feature>
<dbReference type="FunFam" id="3.40.50.300:FF:000009">
    <property type="entry name" value="CTP synthase"/>
    <property type="match status" value="1"/>
</dbReference>
<evidence type="ECO:0000256" key="10">
    <source>
        <dbReference type="ARBA" id="ARBA00047781"/>
    </source>
</evidence>
<dbReference type="EC" id="6.3.4.2" evidence="11"/>
<keyword evidence="3 11" id="KW-0436">Ligase</keyword>
<dbReference type="RefSeq" id="WP_089016520.1">
    <property type="nucleotide sequence ID" value="NZ_LT607412.1"/>
</dbReference>
<keyword evidence="6 11" id="KW-0067">ATP-binding</keyword>
<feature type="domain" description="CTP synthase N-terminal" evidence="14">
    <location>
        <begin position="9"/>
        <end position="277"/>
    </location>
</feature>
<dbReference type="OrthoDB" id="9801107at2"/>
<evidence type="ECO:0000256" key="3">
    <source>
        <dbReference type="ARBA" id="ARBA00022598"/>
    </source>
</evidence>
<dbReference type="GO" id="GO:0005524">
    <property type="term" value="F:ATP binding"/>
    <property type="evidence" value="ECO:0007669"/>
    <property type="project" value="UniProtKB-KW"/>
</dbReference>
<feature type="region of interest" description="Disordered" evidence="12">
    <location>
        <begin position="564"/>
        <end position="583"/>
    </location>
</feature>
<feature type="binding site" evidence="11">
    <location>
        <position position="477"/>
    </location>
    <ligand>
        <name>L-glutamine</name>
        <dbReference type="ChEBI" id="CHEBI:58359"/>
    </ligand>
</feature>
<dbReference type="EMBL" id="LT607412">
    <property type="protein sequence ID" value="SCE67690.1"/>
    <property type="molecule type" value="Genomic_DNA"/>
</dbReference>
<dbReference type="Pfam" id="PF06418">
    <property type="entry name" value="CTP_synth_N"/>
    <property type="match status" value="1"/>
</dbReference>
<feature type="binding site" evidence="11">
    <location>
        <begin position="393"/>
        <end position="396"/>
    </location>
    <ligand>
        <name>L-glutamine</name>
        <dbReference type="ChEBI" id="CHEBI:58359"/>
    </ligand>
</feature>
<feature type="binding site" evidence="11">
    <location>
        <position position="77"/>
    </location>
    <ligand>
        <name>Mg(2+)</name>
        <dbReference type="ChEBI" id="CHEBI:18420"/>
    </ligand>
</feature>
<keyword evidence="9 11" id="KW-0665">Pyrimidine biosynthesis</keyword>
<dbReference type="Gene3D" id="3.40.50.300">
    <property type="entry name" value="P-loop containing nucleotide triphosphate hydrolases"/>
    <property type="match status" value="1"/>
</dbReference>
<dbReference type="GO" id="GO:0019856">
    <property type="term" value="P:pyrimidine nucleobase biosynthetic process"/>
    <property type="evidence" value="ECO:0007669"/>
    <property type="project" value="TreeGrafter"/>
</dbReference>
<feature type="domain" description="Glutamine amidotransferase" evidence="13">
    <location>
        <begin position="312"/>
        <end position="543"/>
    </location>
</feature>
<dbReference type="GO" id="GO:0042802">
    <property type="term" value="F:identical protein binding"/>
    <property type="evidence" value="ECO:0007669"/>
    <property type="project" value="TreeGrafter"/>
</dbReference>
<keyword evidence="5 11" id="KW-0547">Nucleotide-binding</keyword>
<feature type="binding site" evidence="11">
    <location>
        <position position="234"/>
    </location>
    <ligand>
        <name>UTP</name>
        <dbReference type="ChEBI" id="CHEBI:46398"/>
    </ligand>
</feature>
<gene>
    <name evidence="11" type="primary">pyrG</name>
    <name evidence="15" type="ORF">GA0070607_0269</name>
</gene>
<reference evidence="16" key="1">
    <citation type="submission" date="2016-06" db="EMBL/GenBank/DDBJ databases">
        <authorList>
            <person name="Varghese N."/>
            <person name="Submissions Spin"/>
        </authorList>
    </citation>
    <scope>NUCLEOTIDE SEQUENCE [LARGE SCALE GENOMIC DNA]</scope>
    <source>
        <strain evidence="16">DSM 44875</strain>
    </source>
</reference>
<feature type="binding site" evidence="11">
    <location>
        <begin position="198"/>
        <end position="203"/>
    </location>
    <ligand>
        <name>UTP</name>
        <dbReference type="ChEBI" id="CHEBI:46398"/>
    </ligand>
</feature>
<evidence type="ECO:0000256" key="9">
    <source>
        <dbReference type="ARBA" id="ARBA00022975"/>
    </source>
</evidence>